<evidence type="ECO:0008006" key="2">
    <source>
        <dbReference type="Google" id="ProtNLM"/>
    </source>
</evidence>
<evidence type="ECO:0000313" key="1">
    <source>
        <dbReference type="EMBL" id="ABG06595.1"/>
    </source>
</evidence>
<proteinExistence type="predicted"/>
<protein>
    <recommendedName>
        <fullName evidence="2">ESX-1 secretion-associated protein</fullName>
    </recommendedName>
</protein>
<organism evidence="1">
    <name type="scientific">Mycobacterium sp. (strain MCS)</name>
    <dbReference type="NCBI Taxonomy" id="164756"/>
    <lineage>
        <taxon>Bacteria</taxon>
        <taxon>Bacillati</taxon>
        <taxon>Actinomycetota</taxon>
        <taxon>Actinomycetes</taxon>
        <taxon>Mycobacteriales</taxon>
        <taxon>Mycobacteriaceae</taxon>
        <taxon>Mycobacterium</taxon>
    </lineage>
</organism>
<dbReference type="GO" id="GO:0009306">
    <property type="term" value="P:protein secretion"/>
    <property type="evidence" value="ECO:0007669"/>
    <property type="project" value="InterPro"/>
</dbReference>
<name>A0A5Q5BER7_MYCSS</name>
<gene>
    <name evidence="1" type="ordered locus">Mmcs_0474</name>
</gene>
<dbReference type="Pfam" id="PF10824">
    <property type="entry name" value="T7SS_ESX_EspC"/>
    <property type="match status" value="1"/>
</dbReference>
<dbReference type="EMBL" id="CP000384">
    <property type="protein sequence ID" value="ABG06595.1"/>
    <property type="molecule type" value="Genomic_DNA"/>
</dbReference>
<dbReference type="AlphaFoldDB" id="A0A5Q5BER7"/>
<dbReference type="InterPro" id="IPR022536">
    <property type="entry name" value="EspC"/>
</dbReference>
<dbReference type="KEGG" id="mmc:Mmcs_0474"/>
<accession>A0A5Q5BER7</accession>
<reference evidence="1" key="1">
    <citation type="submission" date="2006-06" db="EMBL/GenBank/DDBJ databases">
        <title>Complete sequence of chromosome of Mycobacterium sp. MCS.</title>
        <authorList>
            <consortium name="US DOE Joint Genome Institute"/>
            <person name="Copeland A."/>
            <person name="Lucas S."/>
            <person name="Lapidus A."/>
            <person name="Barry K."/>
            <person name="Detter J.C."/>
            <person name="Glavina del Rio T."/>
            <person name="Hammon N."/>
            <person name="Israni S."/>
            <person name="Dalin E."/>
            <person name="Tice H."/>
            <person name="Pitluck S."/>
            <person name="Martinez M."/>
            <person name="Schmutz J."/>
            <person name="Larimer F."/>
            <person name="Land M."/>
            <person name="Hauser L."/>
            <person name="Kyrpides N."/>
            <person name="Kim E."/>
            <person name="Miller C.D."/>
            <person name="Hughes J.E."/>
            <person name="Anderson A.J."/>
            <person name="Sims R.C."/>
            <person name="Richardson P."/>
        </authorList>
    </citation>
    <scope>NUCLEOTIDE SEQUENCE [LARGE SCALE GENOMIC DNA]</scope>
    <source>
        <strain evidence="1">MCS</strain>
    </source>
</reference>
<sequence length="109" mass="11328">MTEGPGELQVSPAHLRELSDKQNRAAHQIAAATTLTNGVAAEVERTHGRVCAPAFAAAAAAEEARVKACAAVQSVSEAFAGSLELAQAQYLTTDANARDELDGMMHPGR</sequence>